<dbReference type="AlphaFoldDB" id="A0A1G8Q5N6"/>
<evidence type="ECO:0000313" key="2">
    <source>
        <dbReference type="Proteomes" id="UP000199225"/>
    </source>
</evidence>
<dbReference type="EMBL" id="FNEV01000001">
    <property type="protein sequence ID" value="SDI99928.1"/>
    <property type="molecule type" value="Genomic_DNA"/>
</dbReference>
<proteinExistence type="predicted"/>
<keyword evidence="2" id="KW-1185">Reference proteome</keyword>
<evidence type="ECO:0000313" key="1">
    <source>
        <dbReference type="EMBL" id="SDI99928.1"/>
    </source>
</evidence>
<dbReference type="RefSeq" id="WP_093191445.1">
    <property type="nucleotide sequence ID" value="NZ_FNEV01000001.1"/>
</dbReference>
<accession>A0A1G8Q5N6</accession>
<name>A0A1G8Q5N6_9BACI</name>
<dbReference type="OrthoDB" id="2991278at2"/>
<gene>
    <name evidence="1" type="ORF">SAMN04490247_0405</name>
</gene>
<dbReference type="Pfam" id="PF13040">
    <property type="entry name" value="Fur_reg_FbpB"/>
    <property type="match status" value="1"/>
</dbReference>
<organism evidence="1 2">
    <name type="scientific">Salimicrobium halophilum</name>
    <dbReference type="NCBI Taxonomy" id="86666"/>
    <lineage>
        <taxon>Bacteria</taxon>
        <taxon>Bacillati</taxon>
        <taxon>Bacillota</taxon>
        <taxon>Bacilli</taxon>
        <taxon>Bacillales</taxon>
        <taxon>Bacillaceae</taxon>
        <taxon>Salimicrobium</taxon>
    </lineage>
</organism>
<dbReference type="InterPro" id="IPR025004">
    <property type="entry name" value="SenN/SenS"/>
</dbReference>
<dbReference type="STRING" id="86666.SAMN04490247_0405"/>
<reference evidence="2" key="1">
    <citation type="submission" date="2016-10" db="EMBL/GenBank/DDBJ databases">
        <authorList>
            <person name="Varghese N."/>
            <person name="Submissions S."/>
        </authorList>
    </citation>
    <scope>NUCLEOTIDE SEQUENCE [LARGE SCALE GENOMIC DNA]</scope>
    <source>
        <strain evidence="2">DSM 4771</strain>
    </source>
</reference>
<sequence length="43" mass="5203">MRRKAPSFSALVKENREAIWKNASIVKKIEERIDTKHMRRLHK</sequence>
<dbReference type="Proteomes" id="UP000199225">
    <property type="component" value="Unassembled WGS sequence"/>
</dbReference>
<protein>
    <submittedName>
        <fullName evidence="1">Fur-regulated basic protein B</fullName>
    </submittedName>
</protein>